<evidence type="ECO:0000256" key="2">
    <source>
        <dbReference type="ARBA" id="ARBA00007362"/>
    </source>
</evidence>
<evidence type="ECO:0000313" key="9">
    <source>
        <dbReference type="EMBL" id="UQZ82912.1"/>
    </source>
</evidence>
<accession>A0ABY4RNL5</accession>
<sequence length="307" mass="33992">MTRSYVLLVLCVFIWALNYISRQYLLREFSPLLLSALSLTLVSCVFLIGALFTRSLVKVTRNEIMFLLLSAVIGLIANQIFLFQGLKYTTATNASLIFTLSPLITAGLSAAFLKEKVTWRMIAGCVTALAGLCLALNTNGLVFHAGDLLLFGATFTFSCNLIFTRFLSRRLSPFIITVYSFGLSALFFDPFVLAFSGAGIEWNHSWSTWGLLLVSVLVAQGLTGVMWNKGMQTVGAAKASIVLNLQPLMTMMLELLLFRHSVSFQQVFGISLVFIGVLFATLQLGYVHTKKKSRMDKNNNNCEINCK</sequence>
<feature type="transmembrane region" description="Helical" evidence="7">
    <location>
        <begin position="206"/>
        <end position="227"/>
    </location>
</feature>
<feature type="transmembrane region" description="Helical" evidence="7">
    <location>
        <begin position="264"/>
        <end position="287"/>
    </location>
</feature>
<gene>
    <name evidence="9" type="ORF">SK3146_02072</name>
</gene>
<dbReference type="SUPFAM" id="SSF103481">
    <property type="entry name" value="Multidrug resistance efflux transporter EmrE"/>
    <property type="match status" value="2"/>
</dbReference>
<evidence type="ECO:0000313" key="10">
    <source>
        <dbReference type="Proteomes" id="UP001057134"/>
    </source>
</evidence>
<evidence type="ECO:0000256" key="4">
    <source>
        <dbReference type="ARBA" id="ARBA00022692"/>
    </source>
</evidence>
<reference evidence="9" key="1">
    <citation type="submission" date="2018-02" db="EMBL/GenBank/DDBJ databases">
        <authorList>
            <person name="Kim S.-K."/>
            <person name="Jung H.-I."/>
            <person name="Lee S.-W."/>
        </authorList>
    </citation>
    <scope>NUCLEOTIDE SEQUENCE</scope>
    <source>
        <strain evidence="9">SK3146</strain>
    </source>
</reference>
<dbReference type="PANTHER" id="PTHR42920">
    <property type="entry name" value="OS03G0707200 PROTEIN-RELATED"/>
    <property type="match status" value="1"/>
</dbReference>
<evidence type="ECO:0000256" key="5">
    <source>
        <dbReference type="ARBA" id="ARBA00022989"/>
    </source>
</evidence>
<feature type="transmembrane region" description="Helical" evidence="7">
    <location>
        <begin position="94"/>
        <end position="113"/>
    </location>
</feature>
<dbReference type="Pfam" id="PF00892">
    <property type="entry name" value="EamA"/>
    <property type="match status" value="2"/>
</dbReference>
<evidence type="ECO:0000256" key="6">
    <source>
        <dbReference type="ARBA" id="ARBA00023136"/>
    </source>
</evidence>
<dbReference type="Proteomes" id="UP001057134">
    <property type="component" value="Chromosome"/>
</dbReference>
<name>A0ABY4RNL5_9BACL</name>
<feature type="transmembrane region" description="Helical" evidence="7">
    <location>
        <begin position="239"/>
        <end position="258"/>
    </location>
</feature>
<keyword evidence="10" id="KW-1185">Reference proteome</keyword>
<dbReference type="PANTHER" id="PTHR42920:SF5">
    <property type="entry name" value="EAMA DOMAIN-CONTAINING PROTEIN"/>
    <property type="match status" value="1"/>
</dbReference>
<feature type="transmembrane region" description="Helical" evidence="7">
    <location>
        <begin position="64"/>
        <end position="82"/>
    </location>
</feature>
<feature type="domain" description="EamA" evidence="8">
    <location>
        <begin position="4"/>
        <end position="135"/>
    </location>
</feature>
<evidence type="ECO:0000256" key="3">
    <source>
        <dbReference type="ARBA" id="ARBA00022475"/>
    </source>
</evidence>
<dbReference type="InterPro" id="IPR037185">
    <property type="entry name" value="EmrE-like"/>
</dbReference>
<dbReference type="InterPro" id="IPR000620">
    <property type="entry name" value="EamA_dom"/>
</dbReference>
<evidence type="ECO:0000256" key="7">
    <source>
        <dbReference type="SAM" id="Phobius"/>
    </source>
</evidence>
<feature type="transmembrane region" description="Helical" evidence="7">
    <location>
        <begin position="148"/>
        <end position="167"/>
    </location>
</feature>
<proteinExistence type="inferred from homology"/>
<keyword evidence="4 7" id="KW-0812">Transmembrane</keyword>
<evidence type="ECO:0000259" key="8">
    <source>
        <dbReference type="Pfam" id="PF00892"/>
    </source>
</evidence>
<reference evidence="9" key="2">
    <citation type="journal article" date="2021" name="J Anim Sci Technol">
        <title>Complete genome sequence of Paenibacillus konkukensis sp. nov. SK3146 as a potential probiotic strain.</title>
        <authorList>
            <person name="Jung H.I."/>
            <person name="Park S."/>
            <person name="Niu K.M."/>
            <person name="Lee S.W."/>
            <person name="Kothari D."/>
            <person name="Yi K.J."/>
            <person name="Kim S.K."/>
        </authorList>
    </citation>
    <scope>NUCLEOTIDE SEQUENCE</scope>
    <source>
        <strain evidence="9">SK3146</strain>
    </source>
</reference>
<protein>
    <submittedName>
        <fullName evidence="9">S-adenosylmethionine/S-adenosylhomocysteine transporter</fullName>
    </submittedName>
</protein>
<dbReference type="EMBL" id="CP027059">
    <property type="protein sequence ID" value="UQZ82912.1"/>
    <property type="molecule type" value="Genomic_DNA"/>
</dbReference>
<feature type="domain" description="EamA" evidence="8">
    <location>
        <begin position="145"/>
        <end position="281"/>
    </location>
</feature>
<dbReference type="InterPro" id="IPR051258">
    <property type="entry name" value="Diverse_Substrate_Transporter"/>
</dbReference>
<feature type="transmembrane region" description="Helical" evidence="7">
    <location>
        <begin position="120"/>
        <end position="142"/>
    </location>
</feature>
<keyword evidence="3" id="KW-1003">Cell membrane</keyword>
<evidence type="ECO:0000256" key="1">
    <source>
        <dbReference type="ARBA" id="ARBA00004651"/>
    </source>
</evidence>
<feature type="transmembrane region" description="Helical" evidence="7">
    <location>
        <begin position="32"/>
        <end position="52"/>
    </location>
</feature>
<organism evidence="9 10">
    <name type="scientific">Paenibacillus konkukensis</name>
    <dbReference type="NCBI Taxonomy" id="2020716"/>
    <lineage>
        <taxon>Bacteria</taxon>
        <taxon>Bacillati</taxon>
        <taxon>Bacillota</taxon>
        <taxon>Bacilli</taxon>
        <taxon>Bacillales</taxon>
        <taxon>Paenibacillaceae</taxon>
        <taxon>Paenibacillus</taxon>
    </lineage>
</organism>
<comment type="subcellular location">
    <subcellularLocation>
        <location evidence="1">Cell membrane</location>
        <topology evidence="1">Multi-pass membrane protein</topology>
    </subcellularLocation>
</comment>
<comment type="similarity">
    <text evidence="2">Belongs to the EamA transporter family.</text>
</comment>
<keyword evidence="5 7" id="KW-1133">Transmembrane helix</keyword>
<keyword evidence="6 7" id="KW-0472">Membrane</keyword>
<feature type="transmembrane region" description="Helical" evidence="7">
    <location>
        <begin position="174"/>
        <end position="200"/>
    </location>
</feature>
<dbReference type="RefSeq" id="WP_249864993.1">
    <property type="nucleotide sequence ID" value="NZ_CP027059.1"/>
</dbReference>